<dbReference type="InterPro" id="IPR007867">
    <property type="entry name" value="GMC_OxRtase_C"/>
</dbReference>
<dbReference type="InterPro" id="IPR036188">
    <property type="entry name" value="FAD/NAD-bd_sf"/>
</dbReference>
<feature type="active site" description="Proton donor" evidence="2">
    <location>
        <position position="400"/>
    </location>
</feature>
<dbReference type="EMBL" id="OU892281">
    <property type="protein sequence ID" value="CAH1130736.1"/>
    <property type="molecule type" value="Genomic_DNA"/>
</dbReference>
<name>A0A9P0GKC5_9CUCU</name>
<dbReference type="PANTHER" id="PTHR11552">
    <property type="entry name" value="GLUCOSE-METHANOL-CHOLINE GMC OXIDOREDUCTASE"/>
    <property type="match status" value="1"/>
</dbReference>
<dbReference type="GO" id="GO:0050660">
    <property type="term" value="F:flavin adenine dinucleotide binding"/>
    <property type="evidence" value="ECO:0007669"/>
    <property type="project" value="InterPro"/>
</dbReference>
<dbReference type="PROSITE" id="PS00624">
    <property type="entry name" value="GMC_OXRED_2"/>
    <property type="match status" value="1"/>
</dbReference>
<dbReference type="PIRSF" id="PIRSF000137">
    <property type="entry name" value="Alcohol_oxidase"/>
    <property type="match status" value="1"/>
</dbReference>
<dbReference type="Proteomes" id="UP001152799">
    <property type="component" value="Chromosome 5"/>
</dbReference>
<keyword evidence="6" id="KW-1185">Reference proteome</keyword>
<evidence type="ECO:0000313" key="5">
    <source>
        <dbReference type="EMBL" id="CAH1130736.1"/>
    </source>
</evidence>
<protein>
    <recommendedName>
        <fullName evidence="4">Glucose-methanol-choline oxidoreductase N-terminal domain-containing protein</fullName>
    </recommendedName>
</protein>
<proteinExistence type="inferred from homology"/>
<accession>A0A9P0GKC5</accession>
<evidence type="ECO:0000256" key="3">
    <source>
        <dbReference type="PIRSR" id="PIRSR000137-2"/>
    </source>
</evidence>
<feature type="domain" description="Glucose-methanol-choline oxidoreductase N-terminal" evidence="4">
    <location>
        <begin position="169"/>
        <end position="183"/>
    </location>
</feature>
<dbReference type="AlphaFoldDB" id="A0A9P0GKC5"/>
<dbReference type="InterPro" id="IPR000172">
    <property type="entry name" value="GMC_OxRdtase_N"/>
</dbReference>
<evidence type="ECO:0000313" key="6">
    <source>
        <dbReference type="Proteomes" id="UP001152799"/>
    </source>
</evidence>
<evidence type="ECO:0000259" key="4">
    <source>
        <dbReference type="PROSITE" id="PS00624"/>
    </source>
</evidence>
<comment type="cofactor">
    <cofactor evidence="3">
        <name>FAD</name>
        <dbReference type="ChEBI" id="CHEBI:57692"/>
    </cofactor>
</comment>
<sequence>MLGGCSSLNVGMYSRGHPKDFDTWASGWSYKDVLPYFKKSEQAKFTIDIDRSYHGFDGLQSVDVPEDTPGLTLDLINSFKELGAKEVDYNGESVYGISRIQEYLGKNIRSSTAHAYIRPAENRPNLHITTNSLVTKIDILEKRARGIRFVKDGQKYTARASKEVIVSAGAINSPQILMLSGIGPLKELRKHKIKVIKNLPVGKHFQDHMLYPGLYYRTDHVYYNLTLKEQLRLWYKNKRPLVAGLGSQLVTYYNFQNNTNERPNIEIVVVGPPAANSKWGAVLGYNEKYSDIFKSLNGLTDIMIFVMLLHPKSIGEVTLKSKNPNDFPLINTNYLANEKDVDSIYKGVQRVLEVTNTKAFENIGIQMLDLPMPGCDELHSKFSRKWWYCSIKYLSTTLYHPIGTTRMGRSCKNSVVNSELKVHGIDGLRVVDASVIPDSISGHPNAHIVMLAEKISDTIKNEYSQKN</sequence>
<dbReference type="OrthoDB" id="269227at2759"/>
<dbReference type="PANTHER" id="PTHR11552:SF158">
    <property type="entry name" value="GH23626P-RELATED"/>
    <property type="match status" value="1"/>
</dbReference>
<dbReference type="SUPFAM" id="SSF51905">
    <property type="entry name" value="FAD/NAD(P)-binding domain"/>
    <property type="match status" value="1"/>
</dbReference>
<dbReference type="Gene3D" id="3.30.560.10">
    <property type="entry name" value="Glucose Oxidase, domain 3"/>
    <property type="match status" value="1"/>
</dbReference>
<reference evidence="5" key="1">
    <citation type="submission" date="2022-01" db="EMBL/GenBank/DDBJ databases">
        <authorList>
            <person name="King R."/>
        </authorList>
    </citation>
    <scope>NUCLEOTIDE SEQUENCE</scope>
</reference>
<keyword evidence="3" id="KW-0274">FAD</keyword>
<feature type="binding site" evidence="3">
    <location>
        <position position="134"/>
    </location>
    <ligand>
        <name>FAD</name>
        <dbReference type="ChEBI" id="CHEBI:57692"/>
    </ligand>
</feature>
<dbReference type="SUPFAM" id="SSF54373">
    <property type="entry name" value="FAD-linked reductases, C-terminal domain"/>
    <property type="match status" value="1"/>
</dbReference>
<evidence type="ECO:0000256" key="2">
    <source>
        <dbReference type="PIRSR" id="PIRSR000137-1"/>
    </source>
</evidence>
<dbReference type="Pfam" id="PF00732">
    <property type="entry name" value="GMC_oxred_N"/>
    <property type="match status" value="1"/>
</dbReference>
<feature type="active site" description="Proton acceptor" evidence="2">
    <location>
        <position position="443"/>
    </location>
</feature>
<comment type="similarity">
    <text evidence="1">Belongs to the GMC oxidoreductase family.</text>
</comment>
<dbReference type="Pfam" id="PF05199">
    <property type="entry name" value="GMC_oxred_C"/>
    <property type="match status" value="1"/>
</dbReference>
<organism evidence="5 6">
    <name type="scientific">Ceutorhynchus assimilis</name>
    <name type="common">cabbage seed weevil</name>
    <dbReference type="NCBI Taxonomy" id="467358"/>
    <lineage>
        <taxon>Eukaryota</taxon>
        <taxon>Metazoa</taxon>
        <taxon>Ecdysozoa</taxon>
        <taxon>Arthropoda</taxon>
        <taxon>Hexapoda</taxon>
        <taxon>Insecta</taxon>
        <taxon>Pterygota</taxon>
        <taxon>Neoptera</taxon>
        <taxon>Endopterygota</taxon>
        <taxon>Coleoptera</taxon>
        <taxon>Polyphaga</taxon>
        <taxon>Cucujiformia</taxon>
        <taxon>Curculionidae</taxon>
        <taxon>Ceutorhynchinae</taxon>
        <taxon>Ceutorhynchus</taxon>
    </lineage>
</organism>
<dbReference type="Gene3D" id="3.50.50.60">
    <property type="entry name" value="FAD/NAD(P)-binding domain"/>
    <property type="match status" value="1"/>
</dbReference>
<dbReference type="InterPro" id="IPR012132">
    <property type="entry name" value="GMC_OxRdtase"/>
</dbReference>
<evidence type="ECO:0000256" key="1">
    <source>
        <dbReference type="ARBA" id="ARBA00010790"/>
    </source>
</evidence>
<keyword evidence="3" id="KW-0285">Flavoprotein</keyword>
<gene>
    <name evidence="5" type="ORF">CEUTPL_LOCUS9345</name>
</gene>
<dbReference type="GO" id="GO:0016614">
    <property type="term" value="F:oxidoreductase activity, acting on CH-OH group of donors"/>
    <property type="evidence" value="ECO:0007669"/>
    <property type="project" value="InterPro"/>
</dbReference>